<evidence type="ECO:0000256" key="2">
    <source>
        <dbReference type="ARBA" id="ARBA00008163"/>
    </source>
</evidence>
<feature type="chain" id="PRO_5032414070" evidence="8">
    <location>
        <begin position="22"/>
        <end position="434"/>
    </location>
</feature>
<evidence type="ECO:0000313" key="9">
    <source>
        <dbReference type="EMBL" id="QQD18592.1"/>
    </source>
</evidence>
<organism evidence="9 10">
    <name type="scientific">Spongiibacter nanhainus</name>
    <dbReference type="NCBI Taxonomy" id="2794344"/>
    <lineage>
        <taxon>Bacteria</taxon>
        <taxon>Pseudomonadati</taxon>
        <taxon>Pseudomonadota</taxon>
        <taxon>Gammaproteobacteria</taxon>
        <taxon>Cellvibrionales</taxon>
        <taxon>Spongiibacteraceae</taxon>
        <taxon>Spongiibacter</taxon>
    </lineage>
</organism>
<dbReference type="Proteomes" id="UP000596063">
    <property type="component" value="Chromosome"/>
</dbReference>
<evidence type="ECO:0000256" key="3">
    <source>
        <dbReference type="ARBA" id="ARBA00022452"/>
    </source>
</evidence>
<evidence type="ECO:0000256" key="8">
    <source>
        <dbReference type="SAM" id="SignalP"/>
    </source>
</evidence>
<feature type="signal peptide" evidence="8">
    <location>
        <begin position="1"/>
        <end position="21"/>
    </location>
</feature>
<comment type="subcellular location">
    <subcellularLocation>
        <location evidence="1">Cell outer membrane</location>
        <topology evidence="1">Multi-pass membrane protein</topology>
    </subcellularLocation>
</comment>
<dbReference type="RefSeq" id="WP_198570083.1">
    <property type="nucleotide sequence ID" value="NZ_CP066167.1"/>
</dbReference>
<dbReference type="GO" id="GO:0009279">
    <property type="term" value="C:cell outer membrane"/>
    <property type="evidence" value="ECO:0007669"/>
    <property type="project" value="UniProtKB-SubCell"/>
</dbReference>
<evidence type="ECO:0000313" key="10">
    <source>
        <dbReference type="Proteomes" id="UP000596063"/>
    </source>
</evidence>
<dbReference type="SUPFAM" id="SSF56935">
    <property type="entry name" value="Porins"/>
    <property type="match status" value="1"/>
</dbReference>
<keyword evidence="5 8" id="KW-0732">Signal</keyword>
<dbReference type="InterPro" id="IPR005017">
    <property type="entry name" value="OMPP1/FadL/TodX"/>
</dbReference>
<dbReference type="AlphaFoldDB" id="A0A7T4UQL3"/>
<reference evidence="9 10" key="1">
    <citation type="submission" date="2020-12" db="EMBL/GenBank/DDBJ databases">
        <authorList>
            <person name="Shan Y."/>
        </authorList>
    </citation>
    <scope>NUCLEOTIDE SEQUENCE [LARGE SCALE GENOMIC DNA]</scope>
    <source>
        <strain evidence="10">csc3.9</strain>
    </source>
</reference>
<gene>
    <name evidence="9" type="ORF">I6N98_01570</name>
</gene>
<keyword evidence="7" id="KW-0998">Cell outer membrane</keyword>
<dbReference type="PANTHER" id="PTHR35093">
    <property type="entry name" value="OUTER MEMBRANE PROTEIN NMB0088-RELATED"/>
    <property type="match status" value="1"/>
</dbReference>
<keyword evidence="6" id="KW-0472">Membrane</keyword>
<dbReference type="EMBL" id="CP066167">
    <property type="protein sequence ID" value="QQD18592.1"/>
    <property type="molecule type" value="Genomic_DNA"/>
</dbReference>
<evidence type="ECO:0000256" key="4">
    <source>
        <dbReference type="ARBA" id="ARBA00022692"/>
    </source>
</evidence>
<keyword evidence="3" id="KW-1134">Transmembrane beta strand</keyword>
<sequence>MTATILSAPRPKRLLSCFALAALAISFQHPALAGHALVPLGFGPDSNAMAGTDMAFSSSPSGINNNPAGIARTNAPKAEVAFEPHIVTAVRHKDSLGNDSRSDHQSSYLFSGGWLSPLDSLPEVTLGLGVFAQGGVGFRYNDLLTEFGNRDDVSAILGVLRIAPALAYRVNDDLRLGLSVSANYAEAEQAVLPGSSDANSGFFGTRLSDLSGVSYSWKAGLQYDVNDNLTLGLAYSAATKLNLRSGHATVNFDSIGLGRVRYGNAEVDGMALPEELGIGLSWQLSPQLTLGADLNWYGWSNAIGSVTTRLSRPKATAPSAKVVNHADFAGKNNGSQSIAARYALDDARILYGGISHTENVLEARGLSPLNNYVARWHISAGYRHQFSDALAGMLSYTYLPWNTRSYNNRQLPLGERGTEQFEYYSVVFAMQYDW</sequence>
<dbReference type="PANTHER" id="PTHR35093:SF8">
    <property type="entry name" value="OUTER MEMBRANE PROTEIN NMB0088-RELATED"/>
    <property type="match status" value="1"/>
</dbReference>
<dbReference type="KEGG" id="snan:I6N98_01570"/>
<evidence type="ECO:0000256" key="5">
    <source>
        <dbReference type="ARBA" id="ARBA00022729"/>
    </source>
</evidence>
<keyword evidence="4" id="KW-0812">Transmembrane</keyword>
<evidence type="ECO:0000256" key="6">
    <source>
        <dbReference type="ARBA" id="ARBA00023136"/>
    </source>
</evidence>
<dbReference type="Pfam" id="PF03349">
    <property type="entry name" value="Toluene_X"/>
    <property type="match status" value="1"/>
</dbReference>
<dbReference type="Gene3D" id="2.40.160.60">
    <property type="entry name" value="Outer membrane protein transport protein (OMPP1/FadL/TodX)"/>
    <property type="match status" value="1"/>
</dbReference>
<evidence type="ECO:0000256" key="1">
    <source>
        <dbReference type="ARBA" id="ARBA00004571"/>
    </source>
</evidence>
<dbReference type="GO" id="GO:0015483">
    <property type="term" value="F:long-chain fatty acid transporting porin activity"/>
    <property type="evidence" value="ECO:0007669"/>
    <property type="project" value="TreeGrafter"/>
</dbReference>
<keyword evidence="10" id="KW-1185">Reference proteome</keyword>
<evidence type="ECO:0000256" key="7">
    <source>
        <dbReference type="ARBA" id="ARBA00023237"/>
    </source>
</evidence>
<proteinExistence type="inferred from homology"/>
<name>A0A7T4UQL3_9GAMM</name>
<accession>A0A7T4UQL3</accession>
<comment type="similarity">
    <text evidence="2">Belongs to the OmpP1/FadL family.</text>
</comment>
<protein>
    <submittedName>
        <fullName evidence="9">Outer membrane protein transport protein</fullName>
    </submittedName>
</protein>